<evidence type="ECO:0000313" key="2">
    <source>
        <dbReference type="EMBL" id="PKI42624.1"/>
    </source>
</evidence>
<accession>A0A2I0IF44</accession>
<dbReference type="AlphaFoldDB" id="A0A2I0IF44"/>
<evidence type="ECO:0000256" key="1">
    <source>
        <dbReference type="SAM" id="MobiDB-lite"/>
    </source>
</evidence>
<dbReference type="Proteomes" id="UP000233551">
    <property type="component" value="Unassembled WGS sequence"/>
</dbReference>
<comment type="caution">
    <text evidence="2">The sequence shown here is derived from an EMBL/GenBank/DDBJ whole genome shotgun (WGS) entry which is preliminary data.</text>
</comment>
<feature type="compositionally biased region" description="Polar residues" evidence="1">
    <location>
        <begin position="44"/>
        <end position="61"/>
    </location>
</feature>
<name>A0A2I0IF44_PUNGR</name>
<keyword evidence="3" id="KW-1185">Reference proteome</keyword>
<gene>
    <name evidence="2" type="ORF">CRG98_036987</name>
</gene>
<sequence length="133" mass="14191">MGQASDDLSELYGVSRGTFKWWQTPPGESPGHIHGKQRLQRFLNTSRHSASTEKTPVTSPRASPGFAHGHLDLSLRSPTNPISHRAVVGASVPTHFPETAVAVLPPGSPTRSFKPSLATLKAASPTLSLVHRG</sequence>
<dbReference type="EMBL" id="PGOL01003141">
    <property type="protein sequence ID" value="PKI42624.1"/>
    <property type="molecule type" value="Genomic_DNA"/>
</dbReference>
<protein>
    <submittedName>
        <fullName evidence="2">Uncharacterized protein</fullName>
    </submittedName>
</protein>
<evidence type="ECO:0000313" key="3">
    <source>
        <dbReference type="Proteomes" id="UP000233551"/>
    </source>
</evidence>
<reference evidence="2 3" key="1">
    <citation type="submission" date="2017-11" db="EMBL/GenBank/DDBJ databases">
        <title>De-novo sequencing of pomegranate (Punica granatum L.) genome.</title>
        <authorList>
            <person name="Akparov Z."/>
            <person name="Amiraslanov A."/>
            <person name="Hajiyeva S."/>
            <person name="Abbasov M."/>
            <person name="Kaur K."/>
            <person name="Hamwieh A."/>
            <person name="Solovyev V."/>
            <person name="Salamov A."/>
            <person name="Braich B."/>
            <person name="Kosarev P."/>
            <person name="Mahmoud A."/>
            <person name="Hajiyev E."/>
            <person name="Babayeva S."/>
            <person name="Izzatullayeva V."/>
            <person name="Mammadov A."/>
            <person name="Mammadov A."/>
            <person name="Sharifova S."/>
            <person name="Ojaghi J."/>
            <person name="Eynullazada K."/>
            <person name="Bayramov B."/>
            <person name="Abdulazimova A."/>
            <person name="Shahmuradov I."/>
        </authorList>
    </citation>
    <scope>NUCLEOTIDE SEQUENCE [LARGE SCALE GENOMIC DNA]</scope>
    <source>
        <strain evidence="3">cv. AG2017</strain>
        <tissue evidence="2">Leaf</tissue>
    </source>
</reference>
<feature type="region of interest" description="Disordered" evidence="1">
    <location>
        <begin position="44"/>
        <end position="72"/>
    </location>
</feature>
<proteinExistence type="predicted"/>
<organism evidence="2 3">
    <name type="scientific">Punica granatum</name>
    <name type="common">Pomegranate</name>
    <dbReference type="NCBI Taxonomy" id="22663"/>
    <lineage>
        <taxon>Eukaryota</taxon>
        <taxon>Viridiplantae</taxon>
        <taxon>Streptophyta</taxon>
        <taxon>Embryophyta</taxon>
        <taxon>Tracheophyta</taxon>
        <taxon>Spermatophyta</taxon>
        <taxon>Magnoliopsida</taxon>
        <taxon>eudicotyledons</taxon>
        <taxon>Gunneridae</taxon>
        <taxon>Pentapetalae</taxon>
        <taxon>rosids</taxon>
        <taxon>malvids</taxon>
        <taxon>Myrtales</taxon>
        <taxon>Lythraceae</taxon>
        <taxon>Punica</taxon>
    </lineage>
</organism>